<keyword evidence="1" id="KW-0812">Transmembrane</keyword>
<feature type="transmembrane region" description="Helical" evidence="1">
    <location>
        <begin position="195"/>
        <end position="213"/>
    </location>
</feature>
<dbReference type="EMBL" id="CP060636">
    <property type="protein sequence ID" value="QNM13215.1"/>
    <property type="molecule type" value="Genomic_DNA"/>
</dbReference>
<keyword evidence="1" id="KW-1133">Transmembrane helix</keyword>
<evidence type="ECO:0000313" key="2">
    <source>
        <dbReference type="EMBL" id="QNM13215.1"/>
    </source>
</evidence>
<evidence type="ECO:0000313" key="3">
    <source>
        <dbReference type="Proteomes" id="UP000515856"/>
    </source>
</evidence>
<feature type="transmembrane region" description="Helical" evidence="1">
    <location>
        <begin position="145"/>
        <end position="168"/>
    </location>
</feature>
<proteinExistence type="predicted"/>
<organism evidence="2 3">
    <name type="scientific">[Eubacterium] hominis</name>
    <dbReference type="NCBI Taxonomy" id="2764325"/>
    <lineage>
        <taxon>Bacteria</taxon>
        <taxon>Bacillati</taxon>
        <taxon>Bacillota</taxon>
        <taxon>Erysipelotrichia</taxon>
        <taxon>Erysipelotrichales</taxon>
        <taxon>Erysipelotrichaceae</taxon>
        <taxon>Amedibacillus</taxon>
    </lineage>
</organism>
<feature type="transmembrane region" description="Helical" evidence="1">
    <location>
        <begin position="114"/>
        <end position="138"/>
    </location>
</feature>
<accession>A0A7G9GQY3</accession>
<evidence type="ECO:0000256" key="1">
    <source>
        <dbReference type="SAM" id="Phobius"/>
    </source>
</evidence>
<dbReference type="Proteomes" id="UP000515856">
    <property type="component" value="Chromosome"/>
</dbReference>
<sequence>MKDILFMMEQNCAKSMKKLCLIYPIFCVVVIMSIALFADNQLLFDIILMAGLLIIMKVHFNRINELVKDGAIVRLRLLPVKSYAFVVSELLFCLASYMFLFVCLYFSWFVYAYMILGITNSNEFIIATWSTISISFLFMDNIWNIALMIVYVMLFAFQTLATSLSIALKENTISVFPTIFVSYEMIFNMNTVDETMFFVIIVFITGVILYDFYHMRKFMNLNRKRVSE</sequence>
<feature type="transmembrane region" description="Helical" evidence="1">
    <location>
        <begin position="43"/>
        <end position="61"/>
    </location>
</feature>
<name>A0A7G9GQY3_9FIRM</name>
<dbReference type="RefSeq" id="WP_117454387.1">
    <property type="nucleotide sequence ID" value="NZ_CP060636.1"/>
</dbReference>
<dbReference type="KEGG" id="ehn:H9Q80_04480"/>
<dbReference type="AlphaFoldDB" id="A0A7G9GQY3"/>
<reference evidence="2 3" key="1">
    <citation type="submission" date="2020-08" db="EMBL/GenBank/DDBJ databases">
        <authorList>
            <person name="Liu C."/>
            <person name="Sun Q."/>
        </authorList>
    </citation>
    <scope>NUCLEOTIDE SEQUENCE [LARGE SCALE GENOMIC DNA]</scope>
    <source>
        <strain evidence="2 3">NSJ-61</strain>
    </source>
</reference>
<feature type="transmembrane region" description="Helical" evidence="1">
    <location>
        <begin position="20"/>
        <end position="37"/>
    </location>
</feature>
<feature type="transmembrane region" description="Helical" evidence="1">
    <location>
        <begin position="82"/>
        <end position="108"/>
    </location>
</feature>
<keyword evidence="3" id="KW-1185">Reference proteome</keyword>
<keyword evidence="1" id="KW-0472">Membrane</keyword>
<protein>
    <recommendedName>
        <fullName evidence="4">ABC-2 family transporter protein</fullName>
    </recommendedName>
</protein>
<evidence type="ECO:0008006" key="4">
    <source>
        <dbReference type="Google" id="ProtNLM"/>
    </source>
</evidence>
<gene>
    <name evidence="2" type="ORF">H9Q80_04480</name>
</gene>